<dbReference type="SUPFAM" id="SSF53335">
    <property type="entry name" value="S-adenosyl-L-methionine-dependent methyltransferases"/>
    <property type="match status" value="1"/>
</dbReference>
<dbReference type="Gene3D" id="3.40.50.150">
    <property type="entry name" value="Vaccinia Virus protein VP39"/>
    <property type="match status" value="1"/>
</dbReference>
<sequence length="357" mass="40273">MDENESPLVYLIDDHEDNSSDVGSIYTSTSGLTEHTMSTLNSDSAMEYFQEVNGRMFPVDRNVPFILPTDYGECQRLELQHMALKLLLGANYFGPVPEVLAEDSNRTRKRVLDLFTADGTWVREMAAEFPHVYFTSVDTVPLVRHVRVANILSYEVYDLYNGIAEEDGTFDVVHLRYAMLKVKNLAALVLEVHRVLRPGGLFLYGEFENEGYDASVESHDGSSTAPYLVRAMRISREELDRQGVYAYAYKDVPALLNPACALWRDEEGPRGFTNITTEAKMCPAGPWPVMPSLREVGLIAQSGCCDMWKNLRSMFLSHGMSEAEADELVDGTVAEIQTPGLRQLFIKYHVLYAFKHN</sequence>
<dbReference type="AlphaFoldDB" id="A0A8H3DHJ0"/>
<accession>A0A8H3DHJ0</accession>
<evidence type="ECO:0008006" key="3">
    <source>
        <dbReference type="Google" id="ProtNLM"/>
    </source>
</evidence>
<reference evidence="1" key="1">
    <citation type="submission" date="2021-01" db="EMBL/GenBank/DDBJ databases">
        <authorList>
            <person name="Kaushik A."/>
        </authorList>
    </citation>
    <scope>NUCLEOTIDE SEQUENCE</scope>
    <source>
        <strain evidence="1">AG6-10EEA</strain>
    </source>
</reference>
<dbReference type="Pfam" id="PF13489">
    <property type="entry name" value="Methyltransf_23"/>
    <property type="match status" value="1"/>
</dbReference>
<organism evidence="1 2">
    <name type="scientific">Rhizoctonia solani</name>
    <dbReference type="NCBI Taxonomy" id="456999"/>
    <lineage>
        <taxon>Eukaryota</taxon>
        <taxon>Fungi</taxon>
        <taxon>Dikarya</taxon>
        <taxon>Basidiomycota</taxon>
        <taxon>Agaricomycotina</taxon>
        <taxon>Agaricomycetes</taxon>
        <taxon>Cantharellales</taxon>
        <taxon>Ceratobasidiaceae</taxon>
        <taxon>Rhizoctonia</taxon>
    </lineage>
</organism>
<evidence type="ECO:0000313" key="2">
    <source>
        <dbReference type="Proteomes" id="UP000663853"/>
    </source>
</evidence>
<dbReference type="InterPro" id="IPR029063">
    <property type="entry name" value="SAM-dependent_MTases_sf"/>
</dbReference>
<dbReference type="Proteomes" id="UP000663853">
    <property type="component" value="Unassembled WGS sequence"/>
</dbReference>
<comment type="caution">
    <text evidence="1">The sequence shown here is derived from an EMBL/GenBank/DDBJ whole genome shotgun (WGS) entry which is preliminary data.</text>
</comment>
<name>A0A8H3DHJ0_9AGAM</name>
<dbReference type="CDD" id="cd02440">
    <property type="entry name" value="AdoMet_MTases"/>
    <property type="match status" value="1"/>
</dbReference>
<protein>
    <recommendedName>
        <fullName evidence="3">Methyltransferase type 11 domain-containing protein</fullName>
    </recommendedName>
</protein>
<gene>
    <name evidence="1" type="ORF">RDB_LOCUS148320</name>
</gene>
<evidence type="ECO:0000313" key="1">
    <source>
        <dbReference type="EMBL" id="CAE6521465.1"/>
    </source>
</evidence>
<proteinExistence type="predicted"/>
<dbReference type="EMBL" id="CAJMXA010003885">
    <property type="protein sequence ID" value="CAE6521465.1"/>
    <property type="molecule type" value="Genomic_DNA"/>
</dbReference>